<dbReference type="GO" id="GO:0001228">
    <property type="term" value="F:DNA-binding transcription activator activity, RNA polymerase II-specific"/>
    <property type="evidence" value="ECO:0007669"/>
    <property type="project" value="TreeGrafter"/>
</dbReference>
<dbReference type="InParanoid" id="A0A067PX99"/>
<dbReference type="SUPFAM" id="SSF111430">
    <property type="entry name" value="YAP1 redox domain"/>
    <property type="match status" value="1"/>
</dbReference>
<sequence length="612" mass="65487">MESFNGVPSLWDLSQQSVSFSQLPDDDFLALLQKQFPSPVDTSHPFELGGTVSPDGVDPQNLTRFSVVGSSPATSDESSPSPPSPNSAHTSSRSRRQSTGLSTQGPAHGNSDHGDLKRKASEEDFEEGPSRKTAHPDTAANGKKGSARRKSTGNPHHDESRLLKRKEQNRAAQRAFRERKEKHVRDLEDKVAALEAKNAVAQSENENLRDLLTRLQSENMQLRQASFTFNVPSPAASRPPPPVPVQSNPKPAPNDPLYHALQHYAFNFSPPAESSRGQPSMIPVADNFDFNSLTTFDPSLLNAMDDSPVPQTATDGAMQLDFGFGQRPDGAHIRSPYKTIASNPLFTSFAEPMPDYDMNGGGQFNNNGHQMFDFNSFGSWPSTTPSYQPSNSQDAQSLDELFGGNFLGTQGQVDYAALARSPVSISPISHANGHVSTTGSTPVLSSKGSPGDSSSASSISSPLTPLSTAINNNPSASDSCGGSGKGGCPKTKAELAAHIANQGPSPFVDNDMLGLGPNTPGYSVLRKSSDDGESMVVCTGSSIPRTEQNESNIEVLSAWRTITSDPNFKDVDINELCSEFTKKAKCDGKKVVLEPQGVQCILDKLTAKKQTA</sequence>
<feature type="compositionally biased region" description="Basic and acidic residues" evidence="4">
    <location>
        <begin position="110"/>
        <end position="122"/>
    </location>
</feature>
<evidence type="ECO:0000259" key="5">
    <source>
        <dbReference type="PROSITE" id="PS50217"/>
    </source>
</evidence>
<dbReference type="STRING" id="933084.A0A067PX99"/>
<feature type="region of interest" description="Disordered" evidence="4">
    <location>
        <begin position="38"/>
        <end position="186"/>
    </location>
</feature>
<dbReference type="HOGENOM" id="CLU_022828_0_0_1"/>
<feature type="domain" description="BZIP" evidence="5">
    <location>
        <begin position="159"/>
        <end position="222"/>
    </location>
</feature>
<keyword evidence="3" id="KW-0539">Nucleus</keyword>
<dbReference type="PANTHER" id="PTHR40621:SF6">
    <property type="entry name" value="AP-1-LIKE TRANSCRIPTION FACTOR YAP1-RELATED"/>
    <property type="match status" value="1"/>
</dbReference>
<dbReference type="SMART" id="SM00338">
    <property type="entry name" value="BRLZ"/>
    <property type="match status" value="1"/>
</dbReference>
<dbReference type="InterPro" id="IPR023167">
    <property type="entry name" value="Yap1_redox_dom_sf"/>
</dbReference>
<dbReference type="Pfam" id="PF08601">
    <property type="entry name" value="PAP1"/>
    <property type="match status" value="1"/>
</dbReference>
<dbReference type="EMBL" id="KL197727">
    <property type="protein sequence ID" value="KDQ54956.1"/>
    <property type="molecule type" value="Genomic_DNA"/>
</dbReference>
<protein>
    <recommendedName>
        <fullName evidence="5">BZIP domain-containing protein</fullName>
    </recommendedName>
</protein>
<dbReference type="FunCoup" id="A0A067PX99">
    <property type="interactions" value="34"/>
</dbReference>
<dbReference type="InterPro" id="IPR013910">
    <property type="entry name" value="TF_PAP1"/>
</dbReference>
<dbReference type="PROSITE" id="PS50217">
    <property type="entry name" value="BZIP"/>
    <property type="match status" value="1"/>
</dbReference>
<dbReference type="GO" id="GO:0033554">
    <property type="term" value="P:cellular response to stress"/>
    <property type="evidence" value="ECO:0007669"/>
    <property type="project" value="UniProtKB-ARBA"/>
</dbReference>
<dbReference type="Gene3D" id="1.20.5.170">
    <property type="match status" value="1"/>
</dbReference>
<gene>
    <name evidence="6" type="ORF">JAAARDRAFT_60403</name>
</gene>
<keyword evidence="7" id="KW-1185">Reference proteome</keyword>
<reference evidence="7" key="1">
    <citation type="journal article" date="2014" name="Proc. Natl. Acad. Sci. U.S.A.">
        <title>Extensive sampling of basidiomycete genomes demonstrates inadequacy of the white-rot/brown-rot paradigm for wood decay fungi.</title>
        <authorList>
            <person name="Riley R."/>
            <person name="Salamov A.A."/>
            <person name="Brown D.W."/>
            <person name="Nagy L.G."/>
            <person name="Floudas D."/>
            <person name="Held B.W."/>
            <person name="Levasseur A."/>
            <person name="Lombard V."/>
            <person name="Morin E."/>
            <person name="Otillar R."/>
            <person name="Lindquist E.A."/>
            <person name="Sun H."/>
            <person name="LaButti K.M."/>
            <person name="Schmutz J."/>
            <person name="Jabbour D."/>
            <person name="Luo H."/>
            <person name="Baker S.E."/>
            <person name="Pisabarro A.G."/>
            <person name="Walton J.D."/>
            <person name="Blanchette R.A."/>
            <person name="Henrissat B."/>
            <person name="Martin F."/>
            <person name="Cullen D."/>
            <person name="Hibbett D.S."/>
            <person name="Grigoriev I.V."/>
        </authorList>
    </citation>
    <scope>NUCLEOTIDE SEQUENCE [LARGE SCALE GENOMIC DNA]</scope>
    <source>
        <strain evidence="7">MUCL 33604</strain>
    </source>
</reference>
<dbReference type="GO" id="GO:0090575">
    <property type="term" value="C:RNA polymerase II transcription regulator complex"/>
    <property type="evidence" value="ECO:0007669"/>
    <property type="project" value="TreeGrafter"/>
</dbReference>
<dbReference type="InterPro" id="IPR004827">
    <property type="entry name" value="bZIP"/>
</dbReference>
<dbReference type="GO" id="GO:0000976">
    <property type="term" value="F:transcription cis-regulatory region binding"/>
    <property type="evidence" value="ECO:0007669"/>
    <property type="project" value="InterPro"/>
</dbReference>
<evidence type="ECO:0000256" key="4">
    <source>
        <dbReference type="SAM" id="MobiDB-lite"/>
    </source>
</evidence>
<dbReference type="Pfam" id="PF00170">
    <property type="entry name" value="bZIP_1"/>
    <property type="match status" value="1"/>
</dbReference>
<dbReference type="OrthoDB" id="2593073at2759"/>
<dbReference type="Gene3D" id="1.10.238.100">
    <property type="entry name" value="YAP1 redox domain. Chain B"/>
    <property type="match status" value="1"/>
</dbReference>
<evidence type="ECO:0000256" key="1">
    <source>
        <dbReference type="ARBA" id="ARBA00004123"/>
    </source>
</evidence>
<comment type="subcellular location">
    <subcellularLocation>
        <location evidence="2">Cytoplasm</location>
    </subcellularLocation>
    <subcellularLocation>
        <location evidence="1">Nucleus</location>
    </subcellularLocation>
</comment>
<organism evidence="6 7">
    <name type="scientific">Jaapia argillacea MUCL 33604</name>
    <dbReference type="NCBI Taxonomy" id="933084"/>
    <lineage>
        <taxon>Eukaryota</taxon>
        <taxon>Fungi</taxon>
        <taxon>Dikarya</taxon>
        <taxon>Basidiomycota</taxon>
        <taxon>Agaricomycotina</taxon>
        <taxon>Agaricomycetes</taxon>
        <taxon>Agaricomycetidae</taxon>
        <taxon>Jaapiales</taxon>
        <taxon>Jaapiaceae</taxon>
        <taxon>Jaapia</taxon>
    </lineage>
</organism>
<dbReference type="Proteomes" id="UP000027265">
    <property type="component" value="Unassembled WGS sequence"/>
</dbReference>
<proteinExistence type="predicted"/>
<dbReference type="PROSITE" id="PS00036">
    <property type="entry name" value="BZIP_BASIC"/>
    <property type="match status" value="1"/>
</dbReference>
<dbReference type="GO" id="GO:0005737">
    <property type="term" value="C:cytoplasm"/>
    <property type="evidence" value="ECO:0007669"/>
    <property type="project" value="UniProtKB-SubCell"/>
</dbReference>
<evidence type="ECO:0000256" key="3">
    <source>
        <dbReference type="ARBA" id="ARBA00023242"/>
    </source>
</evidence>
<feature type="region of interest" description="Disordered" evidence="4">
    <location>
        <begin position="430"/>
        <end position="487"/>
    </location>
</feature>
<feature type="compositionally biased region" description="Polar residues" evidence="4">
    <location>
        <begin position="430"/>
        <end position="443"/>
    </location>
</feature>
<dbReference type="InterPro" id="IPR046347">
    <property type="entry name" value="bZIP_sf"/>
</dbReference>
<evidence type="ECO:0000313" key="6">
    <source>
        <dbReference type="EMBL" id="KDQ54956.1"/>
    </source>
</evidence>
<dbReference type="PANTHER" id="PTHR40621">
    <property type="entry name" value="TRANSCRIPTION FACTOR KAPC-RELATED"/>
    <property type="match status" value="1"/>
</dbReference>
<name>A0A067PX99_9AGAM</name>
<evidence type="ECO:0000256" key="2">
    <source>
        <dbReference type="ARBA" id="ARBA00004496"/>
    </source>
</evidence>
<dbReference type="SUPFAM" id="SSF57959">
    <property type="entry name" value="Leucine zipper domain"/>
    <property type="match status" value="1"/>
</dbReference>
<dbReference type="AlphaFoldDB" id="A0A067PX99"/>
<feature type="compositionally biased region" description="Low complexity" evidence="4">
    <location>
        <begin position="444"/>
        <end position="467"/>
    </location>
</feature>
<accession>A0A067PX99</accession>
<feature type="compositionally biased region" description="Low complexity" evidence="4">
    <location>
        <begin position="70"/>
        <end position="79"/>
    </location>
</feature>
<evidence type="ECO:0000313" key="7">
    <source>
        <dbReference type="Proteomes" id="UP000027265"/>
    </source>
</evidence>
<dbReference type="CDD" id="cd14688">
    <property type="entry name" value="bZIP_YAP"/>
    <property type="match status" value="1"/>
</dbReference>
<dbReference type="InterPro" id="IPR050936">
    <property type="entry name" value="AP-1-like"/>
</dbReference>
<feature type="compositionally biased region" description="Basic and acidic residues" evidence="4">
    <location>
        <begin position="155"/>
        <end position="186"/>
    </location>
</feature>